<feature type="compositionally biased region" description="Basic and acidic residues" evidence="4">
    <location>
        <begin position="202"/>
        <end position="223"/>
    </location>
</feature>
<dbReference type="PANTHER" id="PTHR23074">
    <property type="entry name" value="AAA DOMAIN-CONTAINING"/>
    <property type="match status" value="1"/>
</dbReference>
<keyword evidence="3" id="KW-0067">ATP-binding</keyword>
<comment type="caution">
    <text evidence="6">The sequence shown here is derived from an EMBL/GenBank/DDBJ whole genome shotgun (WGS) entry which is preliminary data.</text>
</comment>
<name>A0AAW1QBW4_9CHLO</name>
<dbReference type="InterPro" id="IPR003593">
    <property type="entry name" value="AAA+_ATPase"/>
</dbReference>
<dbReference type="PANTHER" id="PTHR23074:SF17">
    <property type="entry name" value="FIDGETIN-LIKE PROTEIN 1"/>
    <property type="match status" value="1"/>
</dbReference>
<evidence type="ECO:0000259" key="5">
    <source>
        <dbReference type="SMART" id="SM00382"/>
    </source>
</evidence>
<evidence type="ECO:0000313" key="6">
    <source>
        <dbReference type="EMBL" id="KAK9817994.1"/>
    </source>
</evidence>
<dbReference type="InterPro" id="IPR003959">
    <property type="entry name" value="ATPase_AAA_core"/>
</dbReference>
<reference evidence="6 7" key="1">
    <citation type="journal article" date="2024" name="Nat. Commun.">
        <title>Phylogenomics reveals the evolutionary origins of lichenization in chlorophyte algae.</title>
        <authorList>
            <person name="Puginier C."/>
            <person name="Libourel C."/>
            <person name="Otte J."/>
            <person name="Skaloud P."/>
            <person name="Haon M."/>
            <person name="Grisel S."/>
            <person name="Petersen M."/>
            <person name="Berrin J.G."/>
            <person name="Delaux P.M."/>
            <person name="Dal Grande F."/>
            <person name="Keller J."/>
        </authorList>
    </citation>
    <scope>NUCLEOTIDE SEQUENCE [LARGE SCALE GENOMIC DNA]</scope>
    <source>
        <strain evidence="6 7">SAG 2043</strain>
    </source>
</reference>
<evidence type="ECO:0000256" key="2">
    <source>
        <dbReference type="ARBA" id="ARBA00022741"/>
    </source>
</evidence>
<dbReference type="AlphaFoldDB" id="A0AAW1QBW4"/>
<dbReference type="Proteomes" id="UP001489004">
    <property type="component" value="Unassembled WGS sequence"/>
</dbReference>
<comment type="similarity">
    <text evidence="1">Belongs to the AAA ATPase family.</text>
</comment>
<keyword evidence="2" id="KW-0547">Nucleotide-binding</keyword>
<dbReference type="InterPro" id="IPR003960">
    <property type="entry name" value="ATPase_AAA_CS"/>
</dbReference>
<evidence type="ECO:0000313" key="7">
    <source>
        <dbReference type="Proteomes" id="UP001489004"/>
    </source>
</evidence>
<organism evidence="6 7">
    <name type="scientific">[Myrmecia] bisecta</name>
    <dbReference type="NCBI Taxonomy" id="41462"/>
    <lineage>
        <taxon>Eukaryota</taxon>
        <taxon>Viridiplantae</taxon>
        <taxon>Chlorophyta</taxon>
        <taxon>core chlorophytes</taxon>
        <taxon>Trebouxiophyceae</taxon>
        <taxon>Trebouxiales</taxon>
        <taxon>Trebouxiaceae</taxon>
        <taxon>Myrmecia</taxon>
    </lineage>
</organism>
<dbReference type="InterPro" id="IPR027417">
    <property type="entry name" value="P-loop_NTPase"/>
</dbReference>
<feature type="compositionally biased region" description="Gly residues" evidence="4">
    <location>
        <begin position="334"/>
        <end position="345"/>
    </location>
</feature>
<accession>A0AAW1QBW4</accession>
<dbReference type="PROSITE" id="PS00674">
    <property type="entry name" value="AAA"/>
    <property type="match status" value="1"/>
</dbReference>
<sequence length="710" mass="76400">MSKILDDPNSRRLRKLLFGAEQAEKQGDLATAQSLWLELFLFLTATSAKGKTEQAHTYHLQRQCQKHLVQLSHAPQTVQRESTLMAPLLPAMPDGQRPIAFGVTTSQGKDLLTRLKGKTELKALLSCKPPYKHQQALLKLPERLRPHTGSKYAFVPPPPVNRAGQAAGQGRGFSGAYAKPPIPNATAAMDMDLTGSGPGVQSERKRDARGQPKAFAADKDRWAAPKAPRLQSGRQPLRDNDQNVAGMDEDGYGDGCPPEEDPVEPDQGANEPFRTARSVLAADMRKKGRGGGRGYNPREYSSGSMFAGAPASSNVAPRAGLARPAGRLGPPSKRGGGGQGAGVRGGFVPPFVKKAANAAGGGGEDEEGVFSAKTLQMLAGPDGEMPEALQKLDPKLVEQVCNEVMDSSANVRWEDIAGQAQAKRLIQELVVWPMLNPHLFKGARAPPKGVLLFGPPGTGKTLIGKAVASNIHATFFNISASSLTSKWIGEGEKMVRALFAVAQCMQPAVIFIDEIDSILSARKSDGEHEASRRMKTELLVQMEGCDPNSAERRVLLVGATNRPEELDEAARRRMPKQLYIPLPCEEARRQMIDRQLGPGAGVKADLSESDLLKIVAKTAGYSGSDMRNLIQEACQGPVRDAVAQHASAVASLSEADLRPIVLRDFQMAAKAQRASVEPAEVARYIEYDAKHGARYVAAGSTAETMDEDDW</sequence>
<feature type="compositionally biased region" description="Acidic residues" evidence="4">
    <location>
        <begin position="247"/>
        <end position="264"/>
    </location>
</feature>
<dbReference type="InterPro" id="IPR056224">
    <property type="entry name" value="FIGL1_N"/>
</dbReference>
<dbReference type="EMBL" id="JALJOR010000004">
    <property type="protein sequence ID" value="KAK9817994.1"/>
    <property type="molecule type" value="Genomic_DNA"/>
</dbReference>
<dbReference type="FunFam" id="3.40.50.300:FF:000093">
    <property type="entry name" value="Fidgetin-like 1"/>
    <property type="match status" value="1"/>
</dbReference>
<dbReference type="Gene3D" id="1.10.8.60">
    <property type="match status" value="1"/>
</dbReference>
<keyword evidence="7" id="KW-1185">Reference proteome</keyword>
<evidence type="ECO:0000256" key="4">
    <source>
        <dbReference type="SAM" id="MobiDB-lite"/>
    </source>
</evidence>
<dbReference type="Pfam" id="PF24347">
    <property type="entry name" value="FIGL1_N"/>
    <property type="match status" value="1"/>
</dbReference>
<dbReference type="FunFam" id="1.10.8.60:FF:000022">
    <property type="entry name" value="Fidgetin like 1"/>
    <property type="match status" value="1"/>
</dbReference>
<dbReference type="GO" id="GO:0016887">
    <property type="term" value="F:ATP hydrolysis activity"/>
    <property type="evidence" value="ECO:0007669"/>
    <property type="project" value="InterPro"/>
</dbReference>
<feature type="region of interest" description="Disordered" evidence="4">
    <location>
        <begin position="187"/>
        <end position="346"/>
    </location>
</feature>
<evidence type="ECO:0000256" key="1">
    <source>
        <dbReference type="ARBA" id="ARBA00006914"/>
    </source>
</evidence>
<dbReference type="InterPro" id="IPR041569">
    <property type="entry name" value="AAA_lid_3"/>
</dbReference>
<dbReference type="Pfam" id="PF00004">
    <property type="entry name" value="AAA"/>
    <property type="match status" value="1"/>
</dbReference>
<feature type="compositionally biased region" description="Low complexity" evidence="4">
    <location>
        <begin position="316"/>
        <end position="333"/>
    </location>
</feature>
<proteinExistence type="inferred from homology"/>
<dbReference type="InterPro" id="IPR050304">
    <property type="entry name" value="MT-severing_AAA_ATPase"/>
</dbReference>
<protein>
    <recommendedName>
        <fullName evidence="5">AAA+ ATPase domain-containing protein</fullName>
    </recommendedName>
</protein>
<dbReference type="Gene3D" id="3.40.50.300">
    <property type="entry name" value="P-loop containing nucleotide triphosphate hydrolases"/>
    <property type="match status" value="1"/>
</dbReference>
<dbReference type="Pfam" id="PF17862">
    <property type="entry name" value="AAA_lid_3"/>
    <property type="match status" value="1"/>
</dbReference>
<dbReference type="GO" id="GO:0005524">
    <property type="term" value="F:ATP binding"/>
    <property type="evidence" value="ECO:0007669"/>
    <property type="project" value="UniProtKB-KW"/>
</dbReference>
<feature type="domain" description="AAA+ ATPase" evidence="5">
    <location>
        <begin position="446"/>
        <end position="584"/>
    </location>
</feature>
<evidence type="ECO:0000256" key="3">
    <source>
        <dbReference type="ARBA" id="ARBA00022840"/>
    </source>
</evidence>
<gene>
    <name evidence="6" type="ORF">WJX72_005483</name>
</gene>
<dbReference type="SUPFAM" id="SSF52540">
    <property type="entry name" value="P-loop containing nucleoside triphosphate hydrolases"/>
    <property type="match status" value="1"/>
</dbReference>
<dbReference type="SMART" id="SM00382">
    <property type="entry name" value="AAA"/>
    <property type="match status" value="1"/>
</dbReference>